<feature type="transmembrane region" description="Helical" evidence="10">
    <location>
        <begin position="181"/>
        <end position="198"/>
    </location>
</feature>
<evidence type="ECO:0000256" key="2">
    <source>
        <dbReference type="ARBA" id="ARBA00005751"/>
    </source>
</evidence>
<feature type="transmembrane region" description="Helical" evidence="10">
    <location>
        <begin position="262"/>
        <end position="290"/>
    </location>
</feature>
<evidence type="ECO:0000256" key="8">
    <source>
        <dbReference type="ARBA" id="ARBA00023136"/>
    </source>
</evidence>
<dbReference type="EMBL" id="MGDX01000006">
    <property type="protein sequence ID" value="OGL71743.1"/>
    <property type="molecule type" value="Genomic_DNA"/>
</dbReference>
<evidence type="ECO:0000256" key="4">
    <source>
        <dbReference type="ARBA" id="ARBA00022692"/>
    </source>
</evidence>
<dbReference type="PROSITE" id="PS00756">
    <property type="entry name" value="SECY_2"/>
    <property type="match status" value="1"/>
</dbReference>
<feature type="transmembrane region" description="Helical" evidence="10">
    <location>
        <begin position="210"/>
        <end position="230"/>
    </location>
</feature>
<accession>A0A1F7U0D6</accession>
<feature type="transmembrane region" description="Helical" evidence="10">
    <location>
        <begin position="310"/>
        <end position="332"/>
    </location>
</feature>
<dbReference type="PANTHER" id="PTHR10906">
    <property type="entry name" value="SECY/SEC61-ALPHA FAMILY MEMBER"/>
    <property type="match status" value="1"/>
</dbReference>
<dbReference type="NCBIfam" id="TIGR00967">
    <property type="entry name" value="3a0501s007"/>
    <property type="match status" value="1"/>
</dbReference>
<dbReference type="FunFam" id="1.10.3370.10:FF:000001">
    <property type="entry name" value="Preprotein translocase subunit SecY"/>
    <property type="match status" value="1"/>
</dbReference>
<dbReference type="HAMAP" id="MF_01465">
    <property type="entry name" value="SecY"/>
    <property type="match status" value="1"/>
</dbReference>
<sequence>MFEAFRRIWNIKALRKSIGFVILMLMLFRFLATIPVPGIDPALVRSALEGNQFFGLLNIFSGGTLESFSVVALGVAPYITSSIIFQLLVMVVPSLKRMQKEEGEAGRQKMNQITRWVSVPLAAIQAYGFIALISQGSGGGAGQGLLIMGFSLFMAMLVMIAGSVFLMWIGEIITEKGIGNGLSILILAGIIAAFPRYLQQTIATFDQSQIVNMVVFAIVALVTIVVVVALNEASRNVPVHYARHHAGNRLSGGVNSQIPLKVLMAGVIPIIFAISVVLFPTMIAQFFLHAQSPTLITLAEWVLRTFQNNWVYGILYFVLVFGFTYFYTGVIFQPDEMAENLQKQGAFIPGVRPGTHTEAFLRNVMNRILLLGATALAVIAVLPVAMQPLTGSQTLVVGGTSLLIIVAVVIDIVRQTEARLVSYEYEQL</sequence>
<evidence type="ECO:0000313" key="14">
    <source>
        <dbReference type="EMBL" id="OGL71743.1"/>
    </source>
</evidence>
<keyword evidence="6 10" id="KW-1133">Transmembrane helix</keyword>
<evidence type="ECO:0000256" key="11">
    <source>
        <dbReference type="RuleBase" id="RU000537"/>
    </source>
</evidence>
<evidence type="ECO:0000256" key="7">
    <source>
        <dbReference type="ARBA" id="ARBA00023010"/>
    </source>
</evidence>
<evidence type="ECO:0000256" key="3">
    <source>
        <dbReference type="ARBA" id="ARBA00022448"/>
    </source>
</evidence>
<comment type="function">
    <text evidence="10 11">The central subunit of the protein translocation channel SecYEG. Consists of two halves formed by TMs 1-5 and 6-10. These two domains form a lateral gate at the front which open onto the bilayer between TMs 2 and 7, and are clamped together by SecE at the back. The channel is closed by both a pore ring composed of hydrophobic SecY resides and a short helix (helix 2A) on the extracellular side of the membrane which forms a plug. The plug probably moves laterally to allow the channel to open. The ring and the pore may move independently.</text>
</comment>
<dbReference type="InterPro" id="IPR023201">
    <property type="entry name" value="SecY_dom_sf"/>
</dbReference>
<evidence type="ECO:0000256" key="10">
    <source>
        <dbReference type="HAMAP-Rule" id="MF_01465"/>
    </source>
</evidence>
<comment type="caution">
    <text evidence="10">Lacks conserved residue(s) required for the propagation of feature annotation.</text>
</comment>
<comment type="similarity">
    <text evidence="2 10 13">Belongs to the SecY/SEC61-alpha family.</text>
</comment>
<dbReference type="InterPro" id="IPR030659">
    <property type="entry name" value="SecY_CS"/>
</dbReference>
<keyword evidence="10" id="KW-1003">Cell membrane</keyword>
<keyword evidence="8 10" id="KW-0472">Membrane</keyword>
<dbReference type="Proteomes" id="UP000177097">
    <property type="component" value="Unassembled WGS sequence"/>
</dbReference>
<feature type="transmembrane region" description="Helical" evidence="10">
    <location>
        <begin position="145"/>
        <end position="169"/>
    </location>
</feature>
<evidence type="ECO:0000256" key="9">
    <source>
        <dbReference type="ARBA" id="ARBA00039733"/>
    </source>
</evidence>
<keyword evidence="4 10" id="KW-0812">Transmembrane</keyword>
<evidence type="ECO:0000256" key="6">
    <source>
        <dbReference type="ARBA" id="ARBA00022989"/>
    </source>
</evidence>
<dbReference type="STRING" id="1802389.A3C17_02905"/>
<evidence type="ECO:0000256" key="1">
    <source>
        <dbReference type="ARBA" id="ARBA00004141"/>
    </source>
</evidence>
<feature type="transmembrane region" description="Helical" evidence="10">
    <location>
        <begin position="392"/>
        <end position="413"/>
    </location>
</feature>
<dbReference type="InterPro" id="IPR026593">
    <property type="entry name" value="SecY"/>
</dbReference>
<comment type="caution">
    <text evidence="14">The sequence shown here is derived from an EMBL/GenBank/DDBJ whole genome shotgun (WGS) entry which is preliminary data.</text>
</comment>
<dbReference type="AlphaFoldDB" id="A0A1F7U0D6"/>
<feature type="transmembrane region" description="Helical" evidence="10">
    <location>
        <begin position="113"/>
        <end position="133"/>
    </location>
</feature>
<evidence type="ECO:0000256" key="13">
    <source>
        <dbReference type="RuleBase" id="RU004349"/>
    </source>
</evidence>
<dbReference type="InterPro" id="IPR002208">
    <property type="entry name" value="SecY/SEC61-alpha"/>
</dbReference>
<evidence type="ECO:0000313" key="15">
    <source>
        <dbReference type="Proteomes" id="UP000177097"/>
    </source>
</evidence>
<dbReference type="GO" id="GO:0043952">
    <property type="term" value="P:protein transport by the Sec complex"/>
    <property type="evidence" value="ECO:0007669"/>
    <property type="project" value="UniProtKB-UniRule"/>
</dbReference>
<comment type="subcellular location">
    <subcellularLocation>
        <location evidence="10">Cell membrane</location>
        <topology evidence="10">Multi-pass membrane protein</topology>
    </subcellularLocation>
    <subcellularLocation>
        <location evidence="1 12">Membrane</location>
        <topology evidence="1 12">Multi-pass membrane protein</topology>
    </subcellularLocation>
</comment>
<feature type="transmembrane region" description="Helical" evidence="10">
    <location>
        <begin position="70"/>
        <end position="92"/>
    </location>
</feature>
<organism evidence="14 15">
    <name type="scientific">Candidatus Uhrbacteria bacterium RIFCSPHIGHO2_02_FULL_53_13</name>
    <dbReference type="NCBI Taxonomy" id="1802389"/>
    <lineage>
        <taxon>Bacteria</taxon>
        <taxon>Candidatus Uhriibacteriota</taxon>
    </lineage>
</organism>
<keyword evidence="7 10" id="KW-0811">Translocation</keyword>
<dbReference type="GO" id="GO:0006605">
    <property type="term" value="P:protein targeting"/>
    <property type="evidence" value="ECO:0007669"/>
    <property type="project" value="UniProtKB-UniRule"/>
</dbReference>
<feature type="transmembrane region" description="Helical" evidence="10">
    <location>
        <begin position="368"/>
        <end position="386"/>
    </location>
</feature>
<dbReference type="Gene3D" id="1.10.3370.10">
    <property type="entry name" value="SecY subunit domain"/>
    <property type="match status" value="1"/>
</dbReference>
<dbReference type="PROSITE" id="PS00755">
    <property type="entry name" value="SECY_1"/>
    <property type="match status" value="1"/>
</dbReference>
<keyword evidence="3 10" id="KW-0813">Transport</keyword>
<name>A0A1F7U0D6_9BACT</name>
<protein>
    <recommendedName>
        <fullName evidence="9 10">Protein translocase subunit SecY</fullName>
    </recommendedName>
</protein>
<dbReference type="PRINTS" id="PR00303">
    <property type="entry name" value="SECYTRNLCASE"/>
</dbReference>
<gene>
    <name evidence="10" type="primary">secY</name>
    <name evidence="14" type="ORF">A3C17_02905</name>
</gene>
<evidence type="ECO:0000256" key="12">
    <source>
        <dbReference type="RuleBase" id="RU003484"/>
    </source>
</evidence>
<comment type="subunit">
    <text evidence="10">Component of the Sec protein translocase complex. Heterotrimer consisting of SecY, SecE and SecG subunits. The heterotrimers can form oligomers, although 1 heterotrimer is thought to be able to translocate proteins. Interacts with the ribosome. Interacts with SecDF, and other proteins may be involved. Interacts with SecA.</text>
</comment>
<proteinExistence type="inferred from homology"/>
<evidence type="ECO:0000256" key="5">
    <source>
        <dbReference type="ARBA" id="ARBA00022927"/>
    </source>
</evidence>
<dbReference type="PIRSF" id="PIRSF004557">
    <property type="entry name" value="SecY"/>
    <property type="match status" value="1"/>
</dbReference>
<dbReference type="SUPFAM" id="SSF103491">
    <property type="entry name" value="Preprotein translocase SecY subunit"/>
    <property type="match status" value="1"/>
</dbReference>
<dbReference type="GO" id="GO:0065002">
    <property type="term" value="P:intracellular protein transmembrane transport"/>
    <property type="evidence" value="ECO:0007669"/>
    <property type="project" value="UniProtKB-UniRule"/>
</dbReference>
<dbReference type="GO" id="GO:0005886">
    <property type="term" value="C:plasma membrane"/>
    <property type="evidence" value="ECO:0007669"/>
    <property type="project" value="UniProtKB-SubCell"/>
</dbReference>
<keyword evidence="5 10" id="KW-0653">Protein transport</keyword>
<dbReference type="Pfam" id="PF00344">
    <property type="entry name" value="SecY"/>
    <property type="match status" value="1"/>
</dbReference>
<reference evidence="14 15" key="1">
    <citation type="journal article" date="2016" name="Nat. Commun.">
        <title>Thousands of microbial genomes shed light on interconnected biogeochemical processes in an aquifer system.</title>
        <authorList>
            <person name="Anantharaman K."/>
            <person name="Brown C.T."/>
            <person name="Hug L.A."/>
            <person name="Sharon I."/>
            <person name="Castelle C.J."/>
            <person name="Probst A.J."/>
            <person name="Thomas B.C."/>
            <person name="Singh A."/>
            <person name="Wilkins M.J."/>
            <person name="Karaoz U."/>
            <person name="Brodie E.L."/>
            <person name="Williams K.H."/>
            <person name="Hubbard S.S."/>
            <person name="Banfield J.F."/>
        </authorList>
    </citation>
    <scope>NUCLEOTIDE SEQUENCE [LARGE SCALE GENOMIC DNA]</scope>
</reference>